<dbReference type="EMBL" id="JAACJO010000022">
    <property type="protein sequence ID" value="KAF5347936.1"/>
    <property type="molecule type" value="Genomic_DNA"/>
</dbReference>
<evidence type="ECO:0000313" key="4">
    <source>
        <dbReference type="Proteomes" id="UP000559027"/>
    </source>
</evidence>
<dbReference type="InterPro" id="IPR020843">
    <property type="entry name" value="ER"/>
</dbReference>
<dbReference type="PANTHER" id="PTHR45033:SF3">
    <property type="entry name" value="DEHYDROGENASE, PUTATIVE (AFU_ORTHOLOGUE AFUA_2G13270)-RELATED"/>
    <property type="match status" value="1"/>
</dbReference>
<proteinExistence type="predicted"/>
<dbReference type="Gene3D" id="3.40.50.720">
    <property type="entry name" value="NAD(P)-binding Rossmann-like Domain"/>
    <property type="match status" value="1"/>
</dbReference>
<dbReference type="SMART" id="SM00829">
    <property type="entry name" value="PKS_ER"/>
    <property type="match status" value="1"/>
</dbReference>
<feature type="transmembrane region" description="Helical" evidence="1">
    <location>
        <begin position="189"/>
        <end position="207"/>
    </location>
</feature>
<dbReference type="InterPro" id="IPR036291">
    <property type="entry name" value="NAD(P)-bd_dom_sf"/>
</dbReference>
<dbReference type="AlphaFoldDB" id="A0A8H5FSW3"/>
<dbReference type="Pfam" id="PF00107">
    <property type="entry name" value="ADH_zinc_N"/>
    <property type="match status" value="1"/>
</dbReference>
<feature type="transmembrane region" description="Helical" evidence="1">
    <location>
        <begin position="164"/>
        <end position="183"/>
    </location>
</feature>
<feature type="transmembrane region" description="Helical" evidence="1">
    <location>
        <begin position="134"/>
        <end position="157"/>
    </location>
</feature>
<evidence type="ECO:0000313" key="3">
    <source>
        <dbReference type="EMBL" id="KAF5347936.1"/>
    </source>
</evidence>
<feature type="transmembrane region" description="Helical" evidence="1">
    <location>
        <begin position="12"/>
        <end position="30"/>
    </location>
</feature>
<evidence type="ECO:0000256" key="1">
    <source>
        <dbReference type="SAM" id="Phobius"/>
    </source>
</evidence>
<accession>A0A8H5FSW3</accession>
<dbReference type="SUPFAM" id="SSF103473">
    <property type="entry name" value="MFS general substrate transporter"/>
    <property type="match status" value="1"/>
</dbReference>
<keyword evidence="1" id="KW-0472">Membrane</keyword>
<protein>
    <recommendedName>
        <fullName evidence="2">Enoyl reductase (ER) domain-containing protein</fullName>
    </recommendedName>
</protein>
<dbReference type="GO" id="GO:0016491">
    <property type="term" value="F:oxidoreductase activity"/>
    <property type="evidence" value="ECO:0007669"/>
    <property type="project" value="InterPro"/>
</dbReference>
<dbReference type="OrthoDB" id="1706066at2759"/>
<dbReference type="InterPro" id="IPR011032">
    <property type="entry name" value="GroES-like_sf"/>
</dbReference>
<name>A0A8H5FSW3_9AGAR</name>
<keyword evidence="1" id="KW-1133">Transmembrane helix</keyword>
<dbReference type="PANTHER" id="PTHR45033">
    <property type="match status" value="1"/>
</dbReference>
<dbReference type="FunFam" id="3.40.50.720:FF:000481">
    <property type="entry name" value="Alcohol dehydrogenase, variant"/>
    <property type="match status" value="1"/>
</dbReference>
<keyword evidence="4" id="KW-1185">Reference proteome</keyword>
<dbReference type="Proteomes" id="UP000559027">
    <property type="component" value="Unassembled WGS sequence"/>
</dbReference>
<comment type="caution">
    <text evidence="3">The sequence shown here is derived from an EMBL/GenBank/DDBJ whole genome shotgun (WGS) entry which is preliminary data.</text>
</comment>
<keyword evidence="1" id="KW-0812">Transmembrane</keyword>
<sequence length="653" mass="70091">MAAFLCQGVGVGLGGGMIYLPSLVIVSQYFDKKRAVAMPIVTAGASLGAVVSPIMLNSLLQRPNMTFAIVSSIYASLITAILILACYLMKPRFAPPKSYANYSESLRRFSRDTAFVTVTIGWLAAIENGLSKEFAFYSLVILNGCGFFGRIACAFLTRRIGVDTLAMVSIVVCGGVVFAFMAIRSVLSVVFVGVVFGFFWGIFAMLTDNMEEIGLRLGTAFAFAGPPIMGALRSGNHWWRPAVFSGVGLQRIKEVFANLTMDFQDAIDCNGRLYSCRPHNITEAKGVIHRLDAKESQATTKALVLQKSPTPKKPAYDDVVLVDRPVPELKTGELLVKTGAVAFNHREVWIRKRMYPGVVFGSVLGADGAGTVIASGTKDDPLVNKRVFLTPSRGWDNDPVAPESIFGILGGGANPPIGTFSEYIVVERDQVIATPSHLNDVQAAAWPLGGVTAWRAAMVNGEVQPGQNVLITGIGGGVALIAMQLCIAKGASVYVTSGSPEKIQRAVQAGAKGGVNYKDQEWPAQLASLLKKSIRSQLDVVVDSGGGDVLGKVSRVLKPGGRVVCYGMTASTTITFTMRDVLKNQKLLGSTMGSRRDLIEATNFLAQHRIVPLVSHVLDGLESAEEGFEILKRGDQFGKVVIKVHEPQSRPKL</sequence>
<dbReference type="SUPFAM" id="SSF50129">
    <property type="entry name" value="GroES-like"/>
    <property type="match status" value="1"/>
</dbReference>
<dbReference type="InterPro" id="IPR036259">
    <property type="entry name" value="MFS_trans_sf"/>
</dbReference>
<dbReference type="Gene3D" id="3.90.180.10">
    <property type="entry name" value="Medium-chain alcohol dehydrogenases, catalytic domain"/>
    <property type="match status" value="1"/>
</dbReference>
<dbReference type="SUPFAM" id="SSF51735">
    <property type="entry name" value="NAD(P)-binding Rossmann-fold domains"/>
    <property type="match status" value="1"/>
</dbReference>
<reference evidence="3 4" key="1">
    <citation type="journal article" date="2020" name="ISME J.">
        <title>Uncovering the hidden diversity of litter-decomposition mechanisms in mushroom-forming fungi.</title>
        <authorList>
            <person name="Floudas D."/>
            <person name="Bentzer J."/>
            <person name="Ahren D."/>
            <person name="Johansson T."/>
            <person name="Persson P."/>
            <person name="Tunlid A."/>
        </authorList>
    </citation>
    <scope>NUCLEOTIDE SEQUENCE [LARGE SCALE GENOMIC DNA]</scope>
    <source>
        <strain evidence="3 4">CBS 146.42</strain>
    </source>
</reference>
<dbReference type="Pfam" id="PF08240">
    <property type="entry name" value="ADH_N"/>
    <property type="match status" value="1"/>
</dbReference>
<feature type="transmembrane region" description="Helical" evidence="1">
    <location>
        <begin position="68"/>
        <end position="88"/>
    </location>
</feature>
<dbReference type="InterPro" id="IPR013154">
    <property type="entry name" value="ADH-like_N"/>
</dbReference>
<feature type="domain" description="Enoyl reductase (ER)" evidence="2">
    <location>
        <begin position="314"/>
        <end position="642"/>
    </location>
</feature>
<organism evidence="3 4">
    <name type="scientific">Leucocoprinus leucothites</name>
    <dbReference type="NCBI Taxonomy" id="201217"/>
    <lineage>
        <taxon>Eukaryota</taxon>
        <taxon>Fungi</taxon>
        <taxon>Dikarya</taxon>
        <taxon>Basidiomycota</taxon>
        <taxon>Agaricomycotina</taxon>
        <taxon>Agaricomycetes</taxon>
        <taxon>Agaricomycetidae</taxon>
        <taxon>Agaricales</taxon>
        <taxon>Agaricineae</taxon>
        <taxon>Agaricaceae</taxon>
        <taxon>Leucocoprinus</taxon>
    </lineage>
</organism>
<dbReference type="InterPro" id="IPR013149">
    <property type="entry name" value="ADH-like_C"/>
</dbReference>
<feature type="transmembrane region" description="Helical" evidence="1">
    <location>
        <begin position="37"/>
        <end position="56"/>
    </location>
</feature>
<evidence type="ECO:0000259" key="2">
    <source>
        <dbReference type="SMART" id="SM00829"/>
    </source>
</evidence>
<dbReference type="InterPro" id="IPR052711">
    <property type="entry name" value="Zinc_ADH-like"/>
</dbReference>
<gene>
    <name evidence="3" type="ORF">D9756_010126</name>
</gene>
<dbReference type="Gene3D" id="1.20.1250.20">
    <property type="entry name" value="MFS general substrate transporter like domains"/>
    <property type="match status" value="1"/>
</dbReference>